<dbReference type="AlphaFoldDB" id="A0A268ETD0"/>
<dbReference type="GO" id="GO:0003677">
    <property type="term" value="F:DNA binding"/>
    <property type="evidence" value="ECO:0007669"/>
    <property type="project" value="UniProtKB-KW"/>
</dbReference>
<gene>
    <name evidence="3" type="ORF">CHH67_12155</name>
</gene>
<dbReference type="OrthoDB" id="5461347at2"/>
<dbReference type="Pfam" id="PF01381">
    <property type="entry name" value="HTH_3"/>
    <property type="match status" value="1"/>
</dbReference>
<sequence length="94" mass="10497">MSSDSIHNPQQLIKSAIAKTVQGLHNRKKLTQEDLAGLCNVDRSYISMIEVGRNEPSVTKIFELCEGLGISVASFFQIVEREVQNLKNELPPDK</sequence>
<keyword evidence="1" id="KW-0238">DNA-binding</keyword>
<reference evidence="3 4" key="1">
    <citation type="submission" date="2017-07" db="EMBL/GenBank/DDBJ databases">
        <title>Isolation and whole genome analysis of endospore-forming bacteria from heroin.</title>
        <authorList>
            <person name="Kalinowski J."/>
            <person name="Ahrens B."/>
            <person name="Al-Dilaimi A."/>
            <person name="Winkler A."/>
            <person name="Wibberg D."/>
            <person name="Schleenbecker U."/>
            <person name="Ruckert C."/>
            <person name="Wolfel R."/>
            <person name="Grass G."/>
        </authorList>
    </citation>
    <scope>NUCLEOTIDE SEQUENCE [LARGE SCALE GENOMIC DNA]</scope>
    <source>
        <strain evidence="3 4">7537-G1</strain>
    </source>
</reference>
<dbReference type="RefSeq" id="WP_095265459.1">
    <property type="nucleotide sequence ID" value="NZ_NPBY01000038.1"/>
</dbReference>
<evidence type="ECO:0000256" key="1">
    <source>
        <dbReference type="ARBA" id="ARBA00023125"/>
    </source>
</evidence>
<dbReference type="EMBL" id="NPBY01000038">
    <property type="protein sequence ID" value="PAD76376.1"/>
    <property type="molecule type" value="Genomic_DNA"/>
</dbReference>
<dbReference type="GO" id="GO:0005829">
    <property type="term" value="C:cytosol"/>
    <property type="evidence" value="ECO:0007669"/>
    <property type="project" value="TreeGrafter"/>
</dbReference>
<dbReference type="InterPro" id="IPR010982">
    <property type="entry name" value="Lambda_DNA-bd_dom_sf"/>
</dbReference>
<dbReference type="InterPro" id="IPR050807">
    <property type="entry name" value="TransReg_Diox_bact_type"/>
</dbReference>
<dbReference type="InterPro" id="IPR001387">
    <property type="entry name" value="Cro/C1-type_HTH"/>
</dbReference>
<dbReference type="PANTHER" id="PTHR46797">
    <property type="entry name" value="HTH-TYPE TRANSCRIPTIONAL REGULATOR"/>
    <property type="match status" value="1"/>
</dbReference>
<dbReference type="SUPFAM" id="SSF47413">
    <property type="entry name" value="lambda repressor-like DNA-binding domains"/>
    <property type="match status" value="1"/>
</dbReference>
<evidence type="ECO:0000313" key="4">
    <source>
        <dbReference type="Proteomes" id="UP000215596"/>
    </source>
</evidence>
<dbReference type="PROSITE" id="PS50943">
    <property type="entry name" value="HTH_CROC1"/>
    <property type="match status" value="1"/>
</dbReference>
<evidence type="ECO:0000313" key="3">
    <source>
        <dbReference type="EMBL" id="PAD76376.1"/>
    </source>
</evidence>
<dbReference type="GO" id="GO:0003700">
    <property type="term" value="F:DNA-binding transcription factor activity"/>
    <property type="evidence" value="ECO:0007669"/>
    <property type="project" value="TreeGrafter"/>
</dbReference>
<protein>
    <recommendedName>
        <fullName evidence="2">HTH cro/C1-type domain-containing protein</fullName>
    </recommendedName>
</protein>
<dbReference type="Proteomes" id="UP000215596">
    <property type="component" value="Unassembled WGS sequence"/>
</dbReference>
<dbReference type="SMART" id="SM00530">
    <property type="entry name" value="HTH_XRE"/>
    <property type="match status" value="1"/>
</dbReference>
<comment type="caution">
    <text evidence="3">The sequence shown here is derived from an EMBL/GenBank/DDBJ whole genome shotgun (WGS) entry which is preliminary data.</text>
</comment>
<accession>A0A268ETD0</accession>
<dbReference type="CDD" id="cd00093">
    <property type="entry name" value="HTH_XRE"/>
    <property type="match status" value="1"/>
</dbReference>
<evidence type="ECO:0000259" key="2">
    <source>
        <dbReference type="PROSITE" id="PS50943"/>
    </source>
</evidence>
<proteinExistence type="predicted"/>
<name>A0A268ETD0_9BACL</name>
<dbReference type="Gene3D" id="1.10.260.40">
    <property type="entry name" value="lambda repressor-like DNA-binding domains"/>
    <property type="match status" value="1"/>
</dbReference>
<dbReference type="PANTHER" id="PTHR46797:SF1">
    <property type="entry name" value="METHYLPHOSPHONATE SYNTHASE"/>
    <property type="match status" value="1"/>
</dbReference>
<organism evidence="3 4">
    <name type="scientific">Paenibacillus campinasensis</name>
    <dbReference type="NCBI Taxonomy" id="66347"/>
    <lineage>
        <taxon>Bacteria</taxon>
        <taxon>Bacillati</taxon>
        <taxon>Bacillota</taxon>
        <taxon>Bacilli</taxon>
        <taxon>Bacillales</taxon>
        <taxon>Paenibacillaceae</taxon>
        <taxon>Paenibacillus</taxon>
    </lineage>
</organism>
<feature type="domain" description="HTH cro/C1-type" evidence="2">
    <location>
        <begin position="26"/>
        <end position="75"/>
    </location>
</feature>